<reference evidence="2 3" key="1">
    <citation type="submission" date="2017-08" db="EMBL/GenBank/DDBJ databases">
        <title>Genomic and metabolic characterisation of spoilage-associated Pseudomonas species.</title>
        <authorList>
            <person name="Stanborough T."/>
            <person name="Fegan N."/>
            <person name="Powell S.M."/>
            <person name="Singh T."/>
            <person name="Tamplin M.L."/>
            <person name="Chandry P.S."/>
        </authorList>
    </citation>
    <scope>NUCLEOTIDE SEQUENCE [LARGE SCALE GENOMIC DNA]</scope>
    <source>
        <strain evidence="2 3">F1820</strain>
    </source>
</reference>
<name>A0A266LRG2_PSEFR</name>
<dbReference type="AlphaFoldDB" id="A0A266LRG2"/>
<feature type="signal peptide" evidence="1">
    <location>
        <begin position="1"/>
        <end position="21"/>
    </location>
</feature>
<accession>A0A266LRG2</accession>
<dbReference type="RefSeq" id="WP_095008777.1">
    <property type="nucleotide sequence ID" value="NZ_NQKL01000014.1"/>
</dbReference>
<dbReference type="Proteomes" id="UP000216113">
    <property type="component" value="Unassembled WGS sequence"/>
</dbReference>
<organism evidence="2 3">
    <name type="scientific">Pseudomonas fragi</name>
    <dbReference type="NCBI Taxonomy" id="296"/>
    <lineage>
        <taxon>Bacteria</taxon>
        <taxon>Pseudomonadati</taxon>
        <taxon>Pseudomonadota</taxon>
        <taxon>Gammaproteobacteria</taxon>
        <taxon>Pseudomonadales</taxon>
        <taxon>Pseudomonadaceae</taxon>
        <taxon>Pseudomonas</taxon>
    </lineage>
</organism>
<evidence type="ECO:0008006" key="4">
    <source>
        <dbReference type="Google" id="ProtNLM"/>
    </source>
</evidence>
<proteinExistence type="predicted"/>
<evidence type="ECO:0000256" key="1">
    <source>
        <dbReference type="SAM" id="SignalP"/>
    </source>
</evidence>
<sequence>MKIKAMAIFLSSILASASAFASDDLKCTLDSGDVMTLSHVSSTVYIEFIGVDDDPDEGGSVIKLDIASGGAQQSLNESAVGSQSFTLRGTDDDIDGAIAVVYEKYDGKESAYYTLMNTMGKEVVNLACKPTTIQARNTLLTNGIVEIAAQQQIQSNDAPAVAKSEPKNSEPANPFKIWVGERLFEYGTIKTPYRTVNITSTADNLIINEVTVNRNQCSASIGNPKKPIELPFGATATYDYNIQHRRCDVVEIVVKTNKGDLTFQP</sequence>
<dbReference type="EMBL" id="NQKL01000014">
    <property type="protein sequence ID" value="OZY40614.1"/>
    <property type="molecule type" value="Genomic_DNA"/>
</dbReference>
<gene>
    <name evidence="2" type="ORF">CJF43_17415</name>
</gene>
<keyword evidence="1" id="KW-0732">Signal</keyword>
<feature type="chain" id="PRO_5012854133" description="Pilus assembly protein" evidence="1">
    <location>
        <begin position="22"/>
        <end position="265"/>
    </location>
</feature>
<protein>
    <recommendedName>
        <fullName evidence="4">Pilus assembly protein</fullName>
    </recommendedName>
</protein>
<evidence type="ECO:0000313" key="2">
    <source>
        <dbReference type="EMBL" id="OZY40614.1"/>
    </source>
</evidence>
<comment type="caution">
    <text evidence="2">The sequence shown here is derived from an EMBL/GenBank/DDBJ whole genome shotgun (WGS) entry which is preliminary data.</text>
</comment>
<evidence type="ECO:0000313" key="3">
    <source>
        <dbReference type="Proteomes" id="UP000216113"/>
    </source>
</evidence>